<dbReference type="GO" id="GO:0003743">
    <property type="term" value="F:translation initiation factor activity"/>
    <property type="evidence" value="ECO:0007669"/>
    <property type="project" value="UniProtKB-KW"/>
</dbReference>
<keyword evidence="2" id="KW-0342">GTP-binding</keyword>
<sequence length="211" mass="22880">MSHAKANIVPIVVAINKCDKAGANSEKVKLQLASEGLLLEEMGGDVQVVEVSATEKIGLDNLEEALLLQADMMDLKARIHGLAQANVLEVLVEVVEGDARNVLCDVVDRHRASILVLGSHSYGAIKRVCLEKQLNVKNKPKDNDSDHNVDFAAGNVKLITTKEAWDQYLEEARRDGKIGTQGVGLFGAEKMNAANSEHSFCSLKHLDDKGN</sequence>
<dbReference type="Proteomes" id="UP000289340">
    <property type="component" value="Chromosome 7"/>
</dbReference>
<reference evidence="4 5" key="1">
    <citation type="submission" date="2018-09" db="EMBL/GenBank/DDBJ databases">
        <title>A high-quality reference genome of wild soybean provides a powerful tool to mine soybean genomes.</title>
        <authorList>
            <person name="Xie M."/>
            <person name="Chung C.Y.L."/>
            <person name="Li M.-W."/>
            <person name="Wong F.-L."/>
            <person name="Chan T.-F."/>
            <person name="Lam H.-M."/>
        </authorList>
    </citation>
    <scope>NUCLEOTIDE SEQUENCE [LARGE SCALE GENOMIC DNA]</scope>
    <source>
        <strain evidence="5">cv. W05</strain>
        <tissue evidence="4">Hypocotyl of etiolated seedlings</tissue>
    </source>
</reference>
<evidence type="ECO:0000313" key="4">
    <source>
        <dbReference type="EMBL" id="RZC02229.1"/>
    </source>
</evidence>
<dbReference type="Gene3D" id="3.40.50.300">
    <property type="entry name" value="P-loop containing nucleotide triphosphate hydrolases"/>
    <property type="match status" value="1"/>
</dbReference>
<dbReference type="InterPro" id="IPR015760">
    <property type="entry name" value="TIF_IF2"/>
</dbReference>
<evidence type="ECO:0000313" key="5">
    <source>
        <dbReference type="Proteomes" id="UP000289340"/>
    </source>
</evidence>
<dbReference type="InterPro" id="IPR006016">
    <property type="entry name" value="UspA"/>
</dbReference>
<proteinExistence type="predicted"/>
<dbReference type="GO" id="GO:0005525">
    <property type="term" value="F:GTP binding"/>
    <property type="evidence" value="ECO:0007669"/>
    <property type="project" value="UniProtKB-KW"/>
</dbReference>
<keyword evidence="4" id="KW-0648">Protein biosynthesis</keyword>
<feature type="domain" description="UspA" evidence="3">
    <location>
        <begin position="30"/>
        <end position="129"/>
    </location>
</feature>
<dbReference type="GO" id="GO:0005737">
    <property type="term" value="C:cytoplasm"/>
    <property type="evidence" value="ECO:0007669"/>
    <property type="project" value="TreeGrafter"/>
</dbReference>
<dbReference type="SUPFAM" id="SSF52540">
    <property type="entry name" value="P-loop containing nucleoside triphosphate hydrolases"/>
    <property type="match status" value="1"/>
</dbReference>
<protein>
    <submittedName>
        <fullName evidence="4">Translation initiation factor IF-2</fullName>
    </submittedName>
</protein>
<dbReference type="Pfam" id="PF00582">
    <property type="entry name" value="Usp"/>
    <property type="match status" value="1"/>
</dbReference>
<accession>A0A445JUU0</accession>
<dbReference type="PANTHER" id="PTHR43381:SF20">
    <property type="entry name" value="TRANSLATION INITIATION FACTOR IF-2, MITOCHONDRIAL"/>
    <property type="match status" value="1"/>
</dbReference>
<dbReference type="AlphaFoldDB" id="A0A445JUU0"/>
<dbReference type="InterPro" id="IPR027417">
    <property type="entry name" value="P-loop_NTPase"/>
</dbReference>
<organism evidence="4 5">
    <name type="scientific">Glycine soja</name>
    <name type="common">Wild soybean</name>
    <dbReference type="NCBI Taxonomy" id="3848"/>
    <lineage>
        <taxon>Eukaryota</taxon>
        <taxon>Viridiplantae</taxon>
        <taxon>Streptophyta</taxon>
        <taxon>Embryophyta</taxon>
        <taxon>Tracheophyta</taxon>
        <taxon>Spermatophyta</taxon>
        <taxon>Magnoliopsida</taxon>
        <taxon>eudicotyledons</taxon>
        <taxon>Gunneridae</taxon>
        <taxon>Pentapetalae</taxon>
        <taxon>rosids</taxon>
        <taxon>fabids</taxon>
        <taxon>Fabales</taxon>
        <taxon>Fabaceae</taxon>
        <taxon>Papilionoideae</taxon>
        <taxon>50 kb inversion clade</taxon>
        <taxon>NPAAA clade</taxon>
        <taxon>indigoferoid/millettioid clade</taxon>
        <taxon>Phaseoleae</taxon>
        <taxon>Glycine</taxon>
        <taxon>Glycine subgen. Soja</taxon>
    </lineage>
</organism>
<keyword evidence="5" id="KW-1185">Reference proteome</keyword>
<gene>
    <name evidence="4" type="ORF">D0Y65_017397</name>
</gene>
<dbReference type="EMBL" id="QZWG01000007">
    <property type="protein sequence ID" value="RZC02229.1"/>
    <property type="molecule type" value="Genomic_DNA"/>
</dbReference>
<evidence type="ECO:0000259" key="3">
    <source>
        <dbReference type="Pfam" id="PF00582"/>
    </source>
</evidence>
<evidence type="ECO:0000256" key="2">
    <source>
        <dbReference type="ARBA" id="ARBA00023134"/>
    </source>
</evidence>
<dbReference type="PANTHER" id="PTHR43381">
    <property type="entry name" value="TRANSLATION INITIATION FACTOR IF-2-RELATED"/>
    <property type="match status" value="1"/>
</dbReference>
<dbReference type="GO" id="GO:0003924">
    <property type="term" value="F:GTPase activity"/>
    <property type="evidence" value="ECO:0007669"/>
    <property type="project" value="InterPro"/>
</dbReference>
<name>A0A445JUU0_GLYSO</name>
<dbReference type="SUPFAM" id="SSF52402">
    <property type="entry name" value="Adenine nucleotide alpha hydrolases-like"/>
    <property type="match status" value="1"/>
</dbReference>
<evidence type="ECO:0000256" key="1">
    <source>
        <dbReference type="ARBA" id="ARBA00022741"/>
    </source>
</evidence>
<keyword evidence="1" id="KW-0547">Nucleotide-binding</keyword>
<keyword evidence="4" id="KW-0396">Initiation factor</keyword>
<comment type="caution">
    <text evidence="4">The sequence shown here is derived from an EMBL/GenBank/DDBJ whole genome shotgun (WGS) entry which is preliminary data.</text>
</comment>